<dbReference type="EMBL" id="WDWU01000008">
    <property type="protein sequence ID" value="KAB7056815.1"/>
    <property type="molecule type" value="Genomic_DNA"/>
</dbReference>
<dbReference type="Proteomes" id="UP000257074">
    <property type="component" value="Unassembled WGS sequence"/>
</dbReference>
<evidence type="ECO:0000313" key="4">
    <source>
        <dbReference type="Proteomes" id="UP000257074"/>
    </source>
</evidence>
<evidence type="ECO:0000313" key="6">
    <source>
        <dbReference type="Proteomes" id="UP000467387"/>
    </source>
</evidence>
<dbReference type="EMBL" id="NJNR01000033">
    <property type="protein sequence ID" value="RDX08001.1"/>
    <property type="molecule type" value="Genomic_DNA"/>
</dbReference>
<proteinExistence type="predicted"/>
<evidence type="ECO:0000313" key="2">
    <source>
        <dbReference type="EMBL" id="KAB7073816.1"/>
    </source>
</evidence>
<organism evidence="3 4">
    <name type="scientific">Bifidobacterium longum</name>
    <dbReference type="NCBI Taxonomy" id="216816"/>
    <lineage>
        <taxon>Bacteria</taxon>
        <taxon>Bacillati</taxon>
        <taxon>Actinomycetota</taxon>
        <taxon>Actinomycetes</taxon>
        <taxon>Bifidobacteriales</taxon>
        <taxon>Bifidobacteriaceae</taxon>
        <taxon>Bifidobacterium</taxon>
    </lineage>
</organism>
<dbReference type="Proteomes" id="UP000467387">
    <property type="component" value="Unassembled WGS sequence"/>
</dbReference>
<accession>A0A3D8TYM5</accession>
<dbReference type="RefSeq" id="WP_032736965.1">
    <property type="nucleotide sequence ID" value="NZ_CAXUAF010000007.1"/>
</dbReference>
<protein>
    <submittedName>
        <fullName evidence="3">Uncharacterized protein</fullName>
    </submittedName>
</protein>
<reference evidence="5 6" key="2">
    <citation type="journal article" date="2019" name="Nat. Med.">
        <title>A library of human gut bacterial isolates paired with longitudinal multiomics data enables mechanistic microbiome research.</title>
        <authorList>
            <person name="Poyet M."/>
            <person name="Groussin M."/>
            <person name="Gibbons S.M."/>
            <person name="Avila-Pacheco J."/>
            <person name="Jiang X."/>
            <person name="Kearney S.M."/>
            <person name="Perrotta A.R."/>
            <person name="Berdy B."/>
            <person name="Zhao S."/>
            <person name="Lieberman T.D."/>
            <person name="Swanson P.K."/>
            <person name="Smith M."/>
            <person name="Roesemann S."/>
            <person name="Alexander J.E."/>
            <person name="Rich S.A."/>
            <person name="Livny J."/>
            <person name="Vlamakis H."/>
            <person name="Clish C."/>
            <person name="Bullock K."/>
            <person name="Deik A."/>
            <person name="Scott J."/>
            <person name="Pierce K.A."/>
            <person name="Xavier R.J."/>
            <person name="Alm E.J."/>
        </authorList>
    </citation>
    <scope>NUCLEOTIDE SEQUENCE [LARGE SCALE GENOMIC DNA]</scope>
    <source>
        <strain evidence="2 5">BIOML-A201</strain>
        <strain evidence="1 6">BIOML-A210</strain>
    </source>
</reference>
<dbReference type="Proteomes" id="UP000432196">
    <property type="component" value="Unassembled WGS sequence"/>
</dbReference>
<sequence length="89" mass="10235">MKIYVLSRVHERHPELTSEDVLTAFRSVMKDARRADGTWVAIGLDGHGRDVEMVYKQLNDSVLIYHAMTPPTKKTLKEINQLEGKRGER</sequence>
<evidence type="ECO:0000313" key="3">
    <source>
        <dbReference type="EMBL" id="RDX08001.1"/>
    </source>
</evidence>
<name>A0A3D8TYM5_BIFLN</name>
<reference evidence="3 4" key="1">
    <citation type="journal article" date="2017" name="Anaerobe">
        <title>Quantification, isolation and characterization of Bifidobacterium from the vaginal microbiomes of reproductive aged women.</title>
        <authorList>
            <person name="Freitas A.C."/>
            <person name="Hill J.E."/>
        </authorList>
    </citation>
    <scope>NUCLEOTIDE SEQUENCE [LARGE SCALE GENOMIC DNA]</scope>
    <source>
        <strain evidence="3 4">N6D05</strain>
    </source>
</reference>
<dbReference type="AlphaFoldDB" id="A0A3D8TYM5"/>
<evidence type="ECO:0000313" key="5">
    <source>
        <dbReference type="Proteomes" id="UP000432196"/>
    </source>
</evidence>
<evidence type="ECO:0000313" key="1">
    <source>
        <dbReference type="EMBL" id="KAB7056815.1"/>
    </source>
</evidence>
<dbReference type="EMBL" id="WDWL01000004">
    <property type="protein sequence ID" value="KAB7073816.1"/>
    <property type="molecule type" value="Genomic_DNA"/>
</dbReference>
<gene>
    <name evidence="3" type="ORF">CE169_06745</name>
    <name evidence="2" type="ORF">GBI83_03165</name>
    <name evidence="1" type="ORF">GBI87_06465</name>
</gene>
<comment type="caution">
    <text evidence="3">The sequence shown here is derived from an EMBL/GenBank/DDBJ whole genome shotgun (WGS) entry which is preliminary data.</text>
</comment>